<dbReference type="RefSeq" id="YP_010800310.1">
    <property type="nucleotide sequence ID" value="NC_076836.1"/>
</dbReference>
<dbReference type="InterPro" id="IPR043502">
    <property type="entry name" value="DNA/RNA_pol_sf"/>
</dbReference>
<keyword evidence="3" id="KW-0548">Nucleotidyltransferase</keyword>
<evidence type="ECO:0000313" key="4">
    <source>
        <dbReference type="EMBL" id="QJT73679.1"/>
    </source>
</evidence>
<evidence type="ECO:0000313" key="5">
    <source>
        <dbReference type="Proteomes" id="UP000830572"/>
    </source>
</evidence>
<dbReference type="EMBL" id="MN605479">
    <property type="protein sequence ID" value="QJT73679.1"/>
    <property type="molecule type" value="Genomic_RNA"/>
</dbReference>
<protein>
    <submittedName>
        <fullName evidence="4">RNA-dependent RNA polymerase</fullName>
    </submittedName>
</protein>
<evidence type="ECO:0000256" key="3">
    <source>
        <dbReference type="ARBA" id="ARBA00022695"/>
    </source>
</evidence>
<keyword evidence="2" id="KW-0808">Transferase</keyword>
<evidence type="ECO:0000256" key="1">
    <source>
        <dbReference type="ARBA" id="ARBA00022484"/>
    </source>
</evidence>
<sequence>MAERVDQMSTSLDACAPCKAGESLRWSLTNAADIIREQFRLSSDIAPLRGPCVGYRTVWDSFVSSAIEEKKEIKQRKKLEATFKGTKVLFDTICSSCDGPAREAARTKWQKLSGDSGVEGIPTWKIDALKSRVKILVDGWGRKLKGSKEEFPEPSSLMKKRKKMGYVADQQGCLETEKRLGGTLATDDRSGEVNVVRVGMAKTKGKWRTVTMQSAYVKRVLRPVHEALYNHLSGFDWLVRGDVKSSHFRDAVRGMVEGEDIISGDYESATDNIYLQVVQMIVDVIAEAGEKEMTDEERSVLVGSFRDLKWKSKSGKLHRILRGSMMGNLVSFPILCILNKACFDLTSDYFHDPEERRERFGRFNGDDCIFTGDKNFFSKWVEVTGWFGLKVNVTKTGTSSRFGELNSNCYDFLRSRFIAKPCLGFLRKTSEPGEILTGVLNGIKSFRPEVQLRIVNVIMRYEISVKGVCANSIPILSGHHKGWLNVLLKRKWFRRAIEVGPVAVKEQKLVAIDKRDPSCYRFINLPRAEKRVVEVTQGPLPKEKYYEVIEQLTAEYSQVNQDYWRGKIVNPFEYKISRKKCYDLYNKKTELKEGKWVLKDAEFKWLWPKELLSIVEEKYPWILQVEESETCLYHPFIGVTSEIAFEPWPVDLKSLVQYAPPLSLTKKEKPSFLSFFQPPVKPLSRFKEAFLASYVPMYERKAVLRSESLW</sequence>
<keyword evidence="5" id="KW-1185">Reference proteome</keyword>
<dbReference type="SUPFAM" id="SSF56672">
    <property type="entry name" value="DNA/RNA polymerases"/>
    <property type="match status" value="1"/>
</dbReference>
<name>A0ABX6P118_9VIRU</name>
<keyword evidence="1 4" id="KW-0696">RNA-directed RNA polymerase</keyword>
<evidence type="ECO:0000256" key="2">
    <source>
        <dbReference type="ARBA" id="ARBA00022679"/>
    </source>
</evidence>
<dbReference type="GO" id="GO:0003968">
    <property type="term" value="F:RNA-directed RNA polymerase activity"/>
    <property type="evidence" value="ECO:0007669"/>
    <property type="project" value="UniProtKB-KW"/>
</dbReference>
<dbReference type="Proteomes" id="UP000830572">
    <property type="component" value="Segment"/>
</dbReference>
<dbReference type="GeneID" id="80538884"/>
<organism evidence="4 5">
    <name type="scientific">Botrytis cinerea ourmia-like virus 13</name>
    <dbReference type="NCBI Taxonomy" id="2735947"/>
    <lineage>
        <taxon>Viruses</taxon>
        <taxon>Riboviria</taxon>
        <taxon>Orthornavirae</taxon>
        <taxon>Lenarviricota</taxon>
        <taxon>Miaviricetes</taxon>
        <taxon>Ourlivirales</taxon>
        <taxon>Botourmiaviridae</taxon>
        <taxon>Botoulivirus</taxon>
        <taxon>Botoulivirus deltabotrytidis</taxon>
    </lineage>
</organism>
<reference evidence="4" key="1">
    <citation type="journal article" date="2021" name="MBio">
        <title>Novel Mycoviruses Discovered in the Mycovirome of a Necrotrophic Fungus.</title>
        <authorList>
            <person name="Ruiz-Padilla A."/>
            <person name="Rodriguez-Romero J."/>
            <person name="Gomez-Cid I."/>
            <person name="Pacifico D."/>
            <person name="Ayllon M.A."/>
        </authorList>
    </citation>
    <scope>NUCLEOTIDE SEQUENCE</scope>
    <source>
        <strain evidence="4">BCS2_15</strain>
    </source>
</reference>
<accession>A0ABX6P118</accession>
<dbReference type="CDD" id="cd23183">
    <property type="entry name" value="ps-ssRNAv_Botourmiaviridae_RdRp"/>
    <property type="match status" value="1"/>
</dbReference>
<proteinExistence type="predicted"/>